<protein>
    <submittedName>
        <fullName evidence="2">Uncharacterized protein</fullName>
    </submittedName>
</protein>
<dbReference type="EMBL" id="AYSL01000486">
    <property type="protein sequence ID" value="KTF07531.1"/>
    <property type="molecule type" value="Genomic_DNA"/>
</dbReference>
<dbReference type="AlphaFoldDB" id="A0A1B6NW22"/>
<sequence length="38" mass="4334">MSLIFIIKTIPQLLMIAPFSVCATVWRKQKIRALQSST</sequence>
<organism evidence="2">
    <name type="scientific">marine sediment metagenome</name>
    <dbReference type="NCBI Taxonomy" id="412755"/>
    <lineage>
        <taxon>unclassified sequences</taxon>
        <taxon>metagenomes</taxon>
        <taxon>ecological metagenomes</taxon>
    </lineage>
</organism>
<keyword evidence="1" id="KW-0812">Transmembrane</keyword>
<feature type="transmembrane region" description="Helical" evidence="1">
    <location>
        <begin position="6"/>
        <end position="26"/>
    </location>
</feature>
<proteinExistence type="predicted"/>
<evidence type="ECO:0000256" key="1">
    <source>
        <dbReference type="SAM" id="Phobius"/>
    </source>
</evidence>
<gene>
    <name evidence="2" type="ORF">MGSAQ_000973</name>
</gene>
<keyword evidence="1" id="KW-0472">Membrane</keyword>
<accession>A0A1B6NW22</accession>
<keyword evidence="1" id="KW-1133">Transmembrane helix</keyword>
<evidence type="ECO:0000313" key="2">
    <source>
        <dbReference type="EMBL" id="KTF07531.1"/>
    </source>
</evidence>
<comment type="caution">
    <text evidence="2">The sequence shown here is derived from an EMBL/GenBank/DDBJ whole genome shotgun (WGS) entry which is preliminary data.</text>
</comment>
<name>A0A1B6NW22_9ZZZZ</name>
<reference evidence="2" key="1">
    <citation type="submission" date="2013-11" db="EMBL/GenBank/DDBJ databases">
        <title>Microbial diversity, functional groups and degradation webs in Northern and Southern Mediterranean and Red Sea marine crude oil polluted sites.</title>
        <authorList>
            <person name="Daffonchio D."/>
            <person name="Mapelli F."/>
            <person name="Ferrer M."/>
            <person name="Richter M."/>
            <person name="Cherif A."/>
            <person name="Malkawi H.I."/>
            <person name="Yakimov M.M."/>
            <person name="Abdel-Fattah Y.R."/>
            <person name="Blaghen M."/>
            <person name="Golyshin P.N."/>
            <person name="Kalogerakis N."/>
            <person name="Boon N."/>
            <person name="Magagnini M."/>
            <person name="Fava F."/>
        </authorList>
    </citation>
    <scope>NUCLEOTIDE SEQUENCE</scope>
</reference>